<protein>
    <submittedName>
        <fullName evidence="10">Amino acid carrier protein</fullName>
    </submittedName>
</protein>
<proteinExistence type="inferred from homology"/>
<accession>C0GCM1</accession>
<keyword evidence="11" id="KW-1185">Reference proteome</keyword>
<evidence type="ECO:0000256" key="8">
    <source>
        <dbReference type="ARBA" id="ARBA00023136"/>
    </source>
</evidence>
<evidence type="ECO:0000313" key="11">
    <source>
        <dbReference type="Proteomes" id="UP000006443"/>
    </source>
</evidence>
<comment type="similarity">
    <text evidence="2 9">Belongs to the alanine or glycine:cation symporter (AGCS) (TC 2.A.25) family.</text>
</comment>
<organism evidence="10 11">
    <name type="scientific">Dethiobacter alkaliphilus AHT 1</name>
    <dbReference type="NCBI Taxonomy" id="555088"/>
    <lineage>
        <taxon>Bacteria</taxon>
        <taxon>Bacillati</taxon>
        <taxon>Bacillota</taxon>
        <taxon>Dethiobacteria</taxon>
        <taxon>Dethiobacterales</taxon>
        <taxon>Dethiobacteraceae</taxon>
        <taxon>Dethiobacter</taxon>
    </lineage>
</organism>
<evidence type="ECO:0000256" key="1">
    <source>
        <dbReference type="ARBA" id="ARBA00004651"/>
    </source>
</evidence>
<feature type="transmembrane region" description="Helical" evidence="9">
    <location>
        <begin position="396"/>
        <end position="416"/>
    </location>
</feature>
<comment type="caution">
    <text evidence="10">The sequence shown here is derived from an EMBL/GenBank/DDBJ whole genome shotgun (WGS) entry which is preliminary data.</text>
</comment>
<gene>
    <name evidence="10" type="ORF">DealDRAFT_0230</name>
</gene>
<dbReference type="EMBL" id="ACJM01000001">
    <property type="protein sequence ID" value="EEG78956.1"/>
    <property type="molecule type" value="Genomic_DNA"/>
</dbReference>
<evidence type="ECO:0000256" key="3">
    <source>
        <dbReference type="ARBA" id="ARBA00022448"/>
    </source>
</evidence>
<dbReference type="GO" id="GO:0005886">
    <property type="term" value="C:plasma membrane"/>
    <property type="evidence" value="ECO:0007669"/>
    <property type="project" value="UniProtKB-SubCell"/>
</dbReference>
<dbReference type="PROSITE" id="PS00873">
    <property type="entry name" value="NA_ALANINE_SYMP"/>
    <property type="match status" value="1"/>
</dbReference>
<dbReference type="PANTHER" id="PTHR30330:SF3">
    <property type="entry name" value="TRANSCRIPTIONAL REGULATOR, LRP FAMILY"/>
    <property type="match status" value="1"/>
</dbReference>
<evidence type="ECO:0000256" key="7">
    <source>
        <dbReference type="ARBA" id="ARBA00022989"/>
    </source>
</evidence>
<evidence type="ECO:0000256" key="4">
    <source>
        <dbReference type="ARBA" id="ARBA00022475"/>
    </source>
</evidence>
<sequence>MDMMVFLQQVNARLQDFVGGPVMIVAIISTGLYLTLRSDFLQVRRFGAVLQETVLGLLKSEKSSKGDISPFQALTTALAATIGTGNIAGVATAITLGGPGAIFWMWVSAFFGMVTKYAEVVLAVHYRQTNPEGAVVGGPMYFLEHGLKMRILAVLFALFGSLAAFGIGNMVQANSVADAMNQAFAIPPLATGLILAAATAVVILGGIRRVAAITAKIVPLMAAFYMIGALVIIVLSIEQVPAAFAAIIGNAFTGRAAVGGFAGATILQAIRFGVARGIFTNEAGLGSASIAHAAARTDHPARQGLWGIFEVFFDTHVVCTITAVTILVTGVWTEGLEGAALTTAAFNQGLPGPGGYIVAIGLVFFSFSTLVAWSFYGEKCFEYLAGSRLVYVYRLVWIPLIPIGAIGGLRAVWALADTLNGLMAVPNLIGLWGLSGIVMGLTRDFFRKR</sequence>
<feature type="transmembrane region" description="Helical" evidence="9">
    <location>
        <begin position="311"/>
        <end position="333"/>
    </location>
</feature>
<dbReference type="PANTHER" id="PTHR30330">
    <property type="entry name" value="AGSS FAMILY TRANSPORTER, SODIUM-ALANINE"/>
    <property type="match status" value="1"/>
</dbReference>
<feature type="transmembrane region" description="Helical" evidence="9">
    <location>
        <begin position="183"/>
        <end position="205"/>
    </location>
</feature>
<keyword evidence="5 9" id="KW-0812">Transmembrane</keyword>
<feature type="transmembrane region" description="Helical" evidence="9">
    <location>
        <begin position="151"/>
        <end position="171"/>
    </location>
</feature>
<dbReference type="Pfam" id="PF01235">
    <property type="entry name" value="Na_Ala_symp"/>
    <property type="match status" value="1"/>
</dbReference>
<evidence type="ECO:0000313" key="10">
    <source>
        <dbReference type="EMBL" id="EEG78956.1"/>
    </source>
</evidence>
<reference evidence="10 11" key="1">
    <citation type="submission" date="2009-02" db="EMBL/GenBank/DDBJ databases">
        <title>Sequencing of the draft genome and assembly of Dethiobacter alkaliphilus AHT 1.</title>
        <authorList>
            <consortium name="US DOE Joint Genome Institute (JGI-PGF)"/>
            <person name="Lucas S."/>
            <person name="Copeland A."/>
            <person name="Lapidus A."/>
            <person name="Glavina del Rio T."/>
            <person name="Dalin E."/>
            <person name="Tice H."/>
            <person name="Bruce D."/>
            <person name="Goodwin L."/>
            <person name="Pitluck S."/>
            <person name="Larimer F."/>
            <person name="Land M.L."/>
            <person name="Hauser L."/>
            <person name="Muyzer G."/>
        </authorList>
    </citation>
    <scope>NUCLEOTIDE SEQUENCE [LARGE SCALE GENOMIC DNA]</scope>
    <source>
        <strain evidence="10 11">AHT 1</strain>
    </source>
</reference>
<evidence type="ECO:0000256" key="5">
    <source>
        <dbReference type="ARBA" id="ARBA00022692"/>
    </source>
</evidence>
<comment type="subcellular location">
    <subcellularLocation>
        <location evidence="1 9">Cell membrane</location>
        <topology evidence="1 9">Multi-pass membrane protein</topology>
    </subcellularLocation>
</comment>
<keyword evidence="7 9" id="KW-1133">Transmembrane helix</keyword>
<dbReference type="FunFam" id="1.20.1740.10:FF:000004">
    <property type="entry name" value="Sodium:alanine symporter family protein"/>
    <property type="match status" value="1"/>
</dbReference>
<dbReference type="STRING" id="555088.DealDRAFT_0230"/>
<dbReference type="Proteomes" id="UP000006443">
    <property type="component" value="Unassembled WGS sequence"/>
</dbReference>
<evidence type="ECO:0000256" key="2">
    <source>
        <dbReference type="ARBA" id="ARBA00009261"/>
    </source>
</evidence>
<feature type="transmembrane region" description="Helical" evidence="9">
    <location>
        <begin position="422"/>
        <end position="441"/>
    </location>
</feature>
<evidence type="ECO:0000256" key="9">
    <source>
        <dbReference type="RuleBase" id="RU363064"/>
    </source>
</evidence>
<feature type="transmembrane region" description="Helical" evidence="9">
    <location>
        <begin position="243"/>
        <end position="267"/>
    </location>
</feature>
<dbReference type="eggNOG" id="COG1115">
    <property type="taxonomic scope" value="Bacteria"/>
</dbReference>
<name>C0GCM1_DETAL</name>
<dbReference type="GO" id="GO:0005283">
    <property type="term" value="F:amino acid:sodium symporter activity"/>
    <property type="evidence" value="ECO:0007669"/>
    <property type="project" value="InterPro"/>
</dbReference>
<keyword evidence="3 9" id="KW-0813">Transport</keyword>
<dbReference type="Gene3D" id="1.20.1740.10">
    <property type="entry name" value="Amino acid/polyamine transporter I"/>
    <property type="match status" value="1"/>
</dbReference>
<dbReference type="AlphaFoldDB" id="C0GCM1"/>
<feature type="transmembrane region" description="Helical" evidence="9">
    <location>
        <begin position="17"/>
        <end position="36"/>
    </location>
</feature>
<dbReference type="NCBIfam" id="TIGR00835">
    <property type="entry name" value="agcS"/>
    <property type="match status" value="1"/>
</dbReference>
<keyword evidence="8 9" id="KW-0472">Membrane</keyword>
<keyword evidence="6 9" id="KW-0769">Symport</keyword>
<dbReference type="PRINTS" id="PR00175">
    <property type="entry name" value="NAALASMPORT"/>
</dbReference>
<feature type="transmembrane region" description="Helical" evidence="9">
    <location>
        <begin position="353"/>
        <end position="376"/>
    </location>
</feature>
<evidence type="ECO:0000256" key="6">
    <source>
        <dbReference type="ARBA" id="ARBA00022847"/>
    </source>
</evidence>
<keyword evidence="4 9" id="KW-1003">Cell membrane</keyword>
<feature type="transmembrane region" description="Helical" evidence="9">
    <location>
        <begin position="217"/>
        <end position="237"/>
    </location>
</feature>
<dbReference type="InterPro" id="IPR001463">
    <property type="entry name" value="Na/Ala_symport"/>
</dbReference>